<proteinExistence type="predicted"/>
<dbReference type="RefSeq" id="WP_330094878.1">
    <property type="nucleotide sequence ID" value="NZ_JAUZMY010000041.1"/>
</dbReference>
<dbReference type="InterPro" id="IPR045851">
    <property type="entry name" value="AMP-bd_C_sf"/>
</dbReference>
<dbReference type="InterPro" id="IPR020845">
    <property type="entry name" value="AMP-binding_CS"/>
</dbReference>
<dbReference type="PANTHER" id="PTHR43767">
    <property type="entry name" value="LONG-CHAIN-FATTY-ACID--COA LIGASE"/>
    <property type="match status" value="1"/>
</dbReference>
<dbReference type="SUPFAM" id="SSF56801">
    <property type="entry name" value="Acetyl-CoA synthetase-like"/>
    <property type="match status" value="1"/>
</dbReference>
<dbReference type="CDD" id="cd04433">
    <property type="entry name" value="AFD_class_I"/>
    <property type="match status" value="1"/>
</dbReference>
<dbReference type="InterPro" id="IPR042099">
    <property type="entry name" value="ANL_N_sf"/>
</dbReference>
<dbReference type="InterPro" id="IPR050237">
    <property type="entry name" value="ATP-dep_AMP-bd_enzyme"/>
</dbReference>
<dbReference type="InterPro" id="IPR025110">
    <property type="entry name" value="AMP-bd_C"/>
</dbReference>
<gene>
    <name evidence="3" type="ORF">Q8791_28230</name>
</gene>
<evidence type="ECO:0000259" key="1">
    <source>
        <dbReference type="Pfam" id="PF00501"/>
    </source>
</evidence>
<dbReference type="Pfam" id="PF00501">
    <property type="entry name" value="AMP-binding"/>
    <property type="match status" value="1"/>
</dbReference>
<evidence type="ECO:0000313" key="3">
    <source>
        <dbReference type="EMBL" id="MEE2041118.1"/>
    </source>
</evidence>
<comment type="caution">
    <text evidence="3">The sequence shown here is derived from an EMBL/GenBank/DDBJ whole genome shotgun (WGS) entry which is preliminary data.</text>
</comment>
<dbReference type="PROSITE" id="PS00455">
    <property type="entry name" value="AMP_BINDING"/>
    <property type="match status" value="1"/>
</dbReference>
<dbReference type="EMBL" id="JAUZMY010000041">
    <property type="protein sequence ID" value="MEE2041118.1"/>
    <property type="molecule type" value="Genomic_DNA"/>
</dbReference>
<feature type="domain" description="AMP-binding enzyme C-terminal" evidence="2">
    <location>
        <begin position="418"/>
        <end position="488"/>
    </location>
</feature>
<keyword evidence="4" id="KW-1185">Reference proteome</keyword>
<evidence type="ECO:0000313" key="4">
    <source>
        <dbReference type="Proteomes" id="UP001356095"/>
    </source>
</evidence>
<dbReference type="Gene3D" id="3.40.50.12780">
    <property type="entry name" value="N-terminal domain of ligase-like"/>
    <property type="match status" value="1"/>
</dbReference>
<dbReference type="Pfam" id="PF13193">
    <property type="entry name" value="AMP-binding_C"/>
    <property type="match status" value="1"/>
</dbReference>
<name>A0ABU7KFX3_9ACTN</name>
<reference evidence="3 4" key="1">
    <citation type="submission" date="2023-08" db="EMBL/GenBank/DDBJ databases">
        <authorList>
            <person name="Girao M."/>
            <person name="Carvalho M.F."/>
        </authorList>
    </citation>
    <scope>NUCLEOTIDE SEQUENCE [LARGE SCALE GENOMIC DNA]</scope>
    <source>
        <strain evidence="3 4">CT-R113</strain>
    </source>
</reference>
<accession>A0ABU7KFX3</accession>
<feature type="domain" description="AMP-dependent synthetase/ligase" evidence="1">
    <location>
        <begin position="12"/>
        <end position="368"/>
    </location>
</feature>
<dbReference type="Gene3D" id="3.30.300.30">
    <property type="match status" value="1"/>
</dbReference>
<protein>
    <submittedName>
        <fullName evidence="3">AMP-binding protein</fullName>
    </submittedName>
</protein>
<organism evidence="3 4">
    <name type="scientific">Nocardiopsis codii</name>
    <dbReference type="NCBI Taxonomy" id="3065942"/>
    <lineage>
        <taxon>Bacteria</taxon>
        <taxon>Bacillati</taxon>
        <taxon>Actinomycetota</taxon>
        <taxon>Actinomycetes</taxon>
        <taxon>Streptosporangiales</taxon>
        <taxon>Nocardiopsidaceae</taxon>
        <taxon>Nocardiopsis</taxon>
    </lineage>
</organism>
<dbReference type="PANTHER" id="PTHR43767:SF1">
    <property type="entry name" value="NONRIBOSOMAL PEPTIDE SYNTHASE PES1 (EUROFUNG)-RELATED"/>
    <property type="match status" value="1"/>
</dbReference>
<dbReference type="InterPro" id="IPR000873">
    <property type="entry name" value="AMP-dep_synth/lig_dom"/>
</dbReference>
<evidence type="ECO:0000259" key="2">
    <source>
        <dbReference type="Pfam" id="PF13193"/>
    </source>
</evidence>
<sequence length="509" mass="53789">MSMTPVLKALAADRDRVVFRDRRGEVTAGEALDAVYRFARALAAHGHGPGRSVALLGPVSTWMYLLSQAAELTGGIQAEIPVSLPAEYRAPLLRECDVAVVVADPDAVDASVVREVAGLPGVRLLTLGPCSGGEDLLRDAADRSPEPFASLARDGEPHRIVLTGGTTGRAKPVLRRYRPSHLSGSSWFVRFLGRSEEAARVLKTGRLTGLGRALGSATVVTGGTFVTLPEFDPAEVVSVVTGQGITHAFLSPHELRLLLDDPASEGADLSGLRGITTVTAATAPALLERAVERFGPIVYPGYGQTEAGHIAWLLPEDYASPRPEVLRSCGRPLPGVDVEVRGGGGGVLGPGERGRVWVRTPLRMDEYWKRPDDTARVLRDGWLDTGDVGFLDARGYLTLLGRSGEAVEVAGGAVFASEVDTVLQEHPGVRESATFGVHGDDGTSLHSAVVTAPGAQVGEGDLLEMLGRLLDPGRVPSTVMFVPRIPLTYANELCLDTLRSWHAAPAAAG</sequence>
<dbReference type="Proteomes" id="UP001356095">
    <property type="component" value="Unassembled WGS sequence"/>
</dbReference>